<protein>
    <recommendedName>
        <fullName evidence="2">Mut7-C RNAse domain-containing protein</fullName>
    </recommendedName>
</protein>
<feature type="region of interest" description="Disordered" evidence="1">
    <location>
        <begin position="113"/>
        <end position="135"/>
    </location>
</feature>
<evidence type="ECO:0000313" key="4">
    <source>
        <dbReference type="Proteomes" id="UP000263012"/>
    </source>
</evidence>
<proteinExistence type="predicted"/>
<dbReference type="Pfam" id="PF01927">
    <property type="entry name" value="Mut7-C"/>
    <property type="match status" value="1"/>
</dbReference>
<dbReference type="PANTHER" id="PTHR39081:SF1">
    <property type="entry name" value="MUT7-C RNASE DOMAIN-CONTAINING PROTEIN"/>
    <property type="match status" value="1"/>
</dbReference>
<sequence length="167" mass="18894">MNRLSNSGDERRLLLDAMLGKLTTYLRMCGYDAAYALDRGIEHDGELLAVAREENRTLLTRDRSLADRAAADQQDDTAPGSVLLSEREVTDQLRELRDAGFDLSLSDPPTRCGRCNGRLEPPASDDPRPEYVPDQDPVWRCRDCGQWFWKGSHWEDVAARLEDVRTG</sequence>
<name>A0A343TF49_9EURY</name>
<evidence type="ECO:0000259" key="2">
    <source>
        <dbReference type="Pfam" id="PF01927"/>
    </source>
</evidence>
<feature type="compositionally biased region" description="Basic and acidic residues" evidence="1">
    <location>
        <begin position="125"/>
        <end position="135"/>
    </location>
</feature>
<evidence type="ECO:0000256" key="1">
    <source>
        <dbReference type="SAM" id="MobiDB-lite"/>
    </source>
</evidence>
<dbReference type="Proteomes" id="UP000263012">
    <property type="component" value="Chromosome"/>
</dbReference>
<gene>
    <name evidence="3" type="ORF">AArcSl_0063</name>
</gene>
<dbReference type="PANTHER" id="PTHR39081">
    <property type="entry name" value="MUT7-C DOMAIN-CONTAINING PROTEIN"/>
    <property type="match status" value="1"/>
</dbReference>
<organism evidence="3 4">
    <name type="scientific">Halalkaliarchaeum desulfuricum</name>
    <dbReference type="NCBI Taxonomy" id="2055893"/>
    <lineage>
        <taxon>Archaea</taxon>
        <taxon>Methanobacteriati</taxon>
        <taxon>Methanobacteriota</taxon>
        <taxon>Stenosarchaea group</taxon>
        <taxon>Halobacteria</taxon>
        <taxon>Halobacteriales</taxon>
        <taxon>Haloferacaceae</taxon>
        <taxon>Halalkaliarchaeum</taxon>
    </lineage>
</organism>
<dbReference type="InterPro" id="IPR002782">
    <property type="entry name" value="Mut7-C_RNAse_dom"/>
</dbReference>
<reference evidence="4" key="1">
    <citation type="submission" date="2017-11" db="EMBL/GenBank/DDBJ databases">
        <title>Phenotypic and genomic properties of facultatively anaerobic sulfur-reducing natronoarchaea from hypersaline soda lakes.</title>
        <authorList>
            <person name="Sorokin D.Y."/>
            <person name="Kublanov I.V."/>
            <person name="Roman P."/>
            <person name="Sinninghe Damste J.S."/>
            <person name="Golyshin P.N."/>
            <person name="Rojo D."/>
            <person name="Ciordia S."/>
            <person name="Mena M.D.C."/>
            <person name="Ferrer M."/>
            <person name="Messina E."/>
            <person name="Smedile F."/>
            <person name="La Spada G."/>
            <person name="La Cono V."/>
            <person name="Yakimov M.M."/>
        </authorList>
    </citation>
    <scope>NUCLEOTIDE SEQUENCE [LARGE SCALE GENOMIC DNA]</scope>
    <source>
        <strain evidence="4">AArc-Sl</strain>
    </source>
</reference>
<dbReference type="EMBL" id="CP025066">
    <property type="protein sequence ID" value="AUX07721.1"/>
    <property type="molecule type" value="Genomic_DNA"/>
</dbReference>
<evidence type="ECO:0000313" key="3">
    <source>
        <dbReference type="EMBL" id="AUX07721.1"/>
    </source>
</evidence>
<feature type="domain" description="Mut7-C RNAse" evidence="2">
    <location>
        <begin position="12"/>
        <end position="160"/>
    </location>
</feature>
<dbReference type="KEGG" id="hdf:AArcSl_0063"/>
<keyword evidence="4" id="KW-1185">Reference proteome</keyword>
<dbReference type="AlphaFoldDB" id="A0A343TF49"/>
<accession>A0A343TF49</accession>